<gene>
    <name evidence="1" type="ORF">S06H3_39050</name>
</gene>
<proteinExistence type="predicted"/>
<dbReference type="AlphaFoldDB" id="X1PR13"/>
<protein>
    <submittedName>
        <fullName evidence="1">Uncharacterized protein</fullName>
    </submittedName>
</protein>
<accession>X1PR13</accession>
<feature type="non-terminal residue" evidence="1">
    <location>
        <position position="1"/>
    </location>
</feature>
<evidence type="ECO:0000313" key="1">
    <source>
        <dbReference type="EMBL" id="GAI41490.1"/>
    </source>
</evidence>
<reference evidence="1" key="1">
    <citation type="journal article" date="2014" name="Front. Microbiol.">
        <title>High frequency of phylogenetically diverse reductive dehalogenase-homologous genes in deep subseafloor sedimentary metagenomes.</title>
        <authorList>
            <person name="Kawai M."/>
            <person name="Futagami T."/>
            <person name="Toyoda A."/>
            <person name="Takaki Y."/>
            <person name="Nishi S."/>
            <person name="Hori S."/>
            <person name="Arai W."/>
            <person name="Tsubouchi T."/>
            <person name="Morono Y."/>
            <person name="Uchiyama I."/>
            <person name="Ito T."/>
            <person name="Fujiyama A."/>
            <person name="Inagaki F."/>
            <person name="Takami H."/>
        </authorList>
    </citation>
    <scope>NUCLEOTIDE SEQUENCE</scope>
    <source>
        <strain evidence="1">Expedition CK06-06</strain>
    </source>
</reference>
<dbReference type="EMBL" id="BARV01023848">
    <property type="protein sequence ID" value="GAI41490.1"/>
    <property type="molecule type" value="Genomic_DNA"/>
</dbReference>
<organism evidence="1">
    <name type="scientific">marine sediment metagenome</name>
    <dbReference type="NCBI Taxonomy" id="412755"/>
    <lineage>
        <taxon>unclassified sequences</taxon>
        <taxon>metagenomes</taxon>
        <taxon>ecological metagenomes</taxon>
    </lineage>
</organism>
<name>X1PR13_9ZZZZ</name>
<sequence length="137" mass="16567">RRDKDYIRKVIRINPNYIVICDFLDFYAGYKGKSKFEFYNDLFNYSLKKISSDIDYKFKKSPISDYGITRSFFLDKKTYNLLHATYKKSQELYNTLYNDYLSMGNFTELILYIYITDNIEKKILDVFKFDFGIKEIT</sequence>
<comment type="caution">
    <text evidence="1">The sequence shown here is derived from an EMBL/GenBank/DDBJ whole genome shotgun (WGS) entry which is preliminary data.</text>
</comment>